<gene>
    <name evidence="4" type="ORF">AA415_01212</name>
    <name evidence="5" type="ORF">DW889_13000</name>
    <name evidence="3" type="ORF">F9950_04240</name>
</gene>
<evidence type="ECO:0000256" key="1">
    <source>
        <dbReference type="SAM" id="Phobius"/>
    </source>
</evidence>
<dbReference type="Pfam" id="PF07786">
    <property type="entry name" value="HGSNAT_cat"/>
    <property type="match status" value="1"/>
</dbReference>
<feature type="transmembrane region" description="Helical" evidence="1">
    <location>
        <begin position="369"/>
        <end position="388"/>
    </location>
</feature>
<proteinExistence type="predicted"/>
<feature type="transmembrane region" description="Helical" evidence="1">
    <location>
        <begin position="133"/>
        <end position="154"/>
    </location>
</feature>
<accession>A0A120A323</accession>
<evidence type="ECO:0000313" key="4">
    <source>
        <dbReference type="EMBL" id="KWR56141.1"/>
    </source>
</evidence>
<dbReference type="STRING" id="46506.AA415_01212"/>
<organism evidence="4 6">
    <name type="scientific">Bacteroides stercoris</name>
    <dbReference type="NCBI Taxonomy" id="46506"/>
    <lineage>
        <taxon>Bacteria</taxon>
        <taxon>Pseudomonadati</taxon>
        <taxon>Bacteroidota</taxon>
        <taxon>Bacteroidia</taxon>
        <taxon>Bacteroidales</taxon>
        <taxon>Bacteroidaceae</taxon>
        <taxon>Bacteroides</taxon>
    </lineage>
</organism>
<feature type="transmembrane region" description="Helical" evidence="1">
    <location>
        <begin position="54"/>
        <end position="71"/>
    </location>
</feature>
<comment type="caution">
    <text evidence="4">The sequence shown here is derived from an EMBL/GenBank/DDBJ whole genome shotgun (WGS) entry which is preliminary data.</text>
</comment>
<feature type="transmembrane region" description="Helical" evidence="1">
    <location>
        <begin position="213"/>
        <end position="231"/>
    </location>
</feature>
<dbReference type="EMBL" id="WCLA01000005">
    <property type="protein sequence ID" value="KAB5329856.1"/>
    <property type="molecule type" value="Genomic_DNA"/>
</dbReference>
<evidence type="ECO:0000313" key="8">
    <source>
        <dbReference type="Proteomes" id="UP000431177"/>
    </source>
</evidence>
<feature type="transmembrane region" description="Helical" evidence="1">
    <location>
        <begin position="161"/>
        <end position="184"/>
    </location>
</feature>
<protein>
    <submittedName>
        <fullName evidence="3">DUF1624 domain-containing protein</fullName>
    </submittedName>
</protein>
<feature type="transmembrane region" description="Helical" evidence="1">
    <location>
        <begin position="323"/>
        <end position="344"/>
    </location>
</feature>
<reference evidence="3 8" key="4">
    <citation type="journal article" date="2019" name="Nat. Med.">
        <title>A library of human gut bacterial isolates paired with longitudinal multiomics data enables mechanistic microbiome research.</title>
        <authorList>
            <person name="Poyet M."/>
            <person name="Groussin M."/>
            <person name="Gibbons S.M."/>
            <person name="Avila-Pacheco J."/>
            <person name="Jiang X."/>
            <person name="Kearney S.M."/>
            <person name="Perrotta A.R."/>
            <person name="Berdy B."/>
            <person name="Zhao S."/>
            <person name="Lieberman T.D."/>
            <person name="Swanson P.K."/>
            <person name="Smith M."/>
            <person name="Roesemann S."/>
            <person name="Alexander J.E."/>
            <person name="Rich S.A."/>
            <person name="Livny J."/>
            <person name="Vlamakis H."/>
            <person name="Clish C."/>
            <person name="Bullock K."/>
            <person name="Deik A."/>
            <person name="Scott J."/>
            <person name="Pierce K.A."/>
            <person name="Xavier R.J."/>
            <person name="Alm E.J."/>
        </authorList>
    </citation>
    <scope>NUCLEOTIDE SEQUENCE [LARGE SCALE GENOMIC DNA]</scope>
    <source>
        <strain evidence="3 8">BIOML-A2</strain>
    </source>
</reference>
<dbReference type="InterPro" id="IPR012429">
    <property type="entry name" value="HGSNAT_cat"/>
</dbReference>
<name>A0A120A323_BACSE</name>
<keyword evidence="1" id="KW-0812">Transmembrane</keyword>
<reference evidence="4 6" key="1">
    <citation type="journal article" date="2016" name="BMC Genomics">
        <title>Type VI secretion systems of human gut Bacteroidales segregate into three genetic architectures, two of which are contained on mobile genetic elements.</title>
        <authorList>
            <person name="Coyne M.J."/>
            <person name="Roelofs K.G."/>
            <person name="Comstock L.E."/>
        </authorList>
    </citation>
    <scope>NUCLEOTIDE SEQUENCE [LARGE SCALE GENOMIC DNA]</scope>
    <source>
        <strain evidence="4 6">CL09T03C01</strain>
    </source>
</reference>
<feature type="transmembrane region" description="Helical" evidence="1">
    <location>
        <begin position="252"/>
        <end position="272"/>
    </location>
</feature>
<dbReference type="PANTHER" id="PTHR31061:SF24">
    <property type="entry name" value="LD22376P"/>
    <property type="match status" value="1"/>
</dbReference>
<evidence type="ECO:0000313" key="5">
    <source>
        <dbReference type="EMBL" id="RHB26682.1"/>
    </source>
</evidence>
<keyword evidence="6" id="KW-1185">Reference proteome</keyword>
<keyword evidence="1" id="KW-0472">Membrane</keyword>
<feature type="domain" description="Heparan-alpha-glucosaminide N-acetyltransferase catalytic" evidence="2">
    <location>
        <begin position="10"/>
        <end position="253"/>
    </location>
</feature>
<dbReference type="RefSeq" id="WP_005656192.1">
    <property type="nucleotide sequence ID" value="NZ_AP031449.1"/>
</dbReference>
<dbReference type="AlphaFoldDB" id="A0A120A323"/>
<dbReference type="PATRIC" id="fig|46506.5.peg.1294"/>
<evidence type="ECO:0000259" key="2">
    <source>
        <dbReference type="Pfam" id="PF07786"/>
    </source>
</evidence>
<evidence type="ECO:0000313" key="7">
    <source>
        <dbReference type="Proteomes" id="UP000283482"/>
    </source>
</evidence>
<evidence type="ECO:0000313" key="6">
    <source>
        <dbReference type="Proteomes" id="UP000056419"/>
    </source>
</evidence>
<dbReference type="Proteomes" id="UP000056419">
    <property type="component" value="Unassembled WGS sequence"/>
</dbReference>
<dbReference type="EMBL" id="LRGC01000004">
    <property type="protein sequence ID" value="KWR56141.1"/>
    <property type="molecule type" value="Genomic_DNA"/>
</dbReference>
<sequence length="396" mass="44176">MSSTVKTNKRILALDILRGVTIAGMIMVNNPGTWAHIYAPLRHAEWNGLTPTDLVFPFFMFIMGISTYISLKKYNFEFSRAAGMKILKRTILIFLIGMGIGWFSRFCYYWTSPTEGIGFGAQLWEAAWTFDRIRILGVMQRLALCYGATAIIALTMKHRNIPYLIATLLTGYFILLVCGNGFAYNDTNILSVVDRAILTPAHMYKDNGIDPEGLLSTIPAIAHVLLGFCVGRMMLEGGKADESRESMLNSHLIKLFLAGTILTFAGFLLSYGCPINKKIWSPTFVLATCGLASSFLALLIWIIDVKGYKKWSLFFESFGVNPLFMYVLGGVLGILFGSICFPWGEGSISIHGFLYKVLLMPVFGETGGSLAYALLFVGINWCIGYQLYKRKIYIKL</sequence>
<dbReference type="Proteomes" id="UP000283482">
    <property type="component" value="Unassembled WGS sequence"/>
</dbReference>
<keyword evidence="1" id="KW-1133">Transmembrane helix</keyword>
<dbReference type="EMBL" id="QSGN01000036">
    <property type="protein sequence ID" value="RHB26682.1"/>
    <property type="molecule type" value="Genomic_DNA"/>
</dbReference>
<evidence type="ECO:0000313" key="3">
    <source>
        <dbReference type="EMBL" id="KAB5329856.1"/>
    </source>
</evidence>
<dbReference type="Proteomes" id="UP000431177">
    <property type="component" value="Unassembled WGS sequence"/>
</dbReference>
<dbReference type="GeneID" id="31797869"/>
<feature type="transmembrane region" description="Helical" evidence="1">
    <location>
        <begin position="12"/>
        <end position="34"/>
    </location>
</feature>
<reference evidence="4" key="2">
    <citation type="submission" date="2016-01" db="EMBL/GenBank/DDBJ databases">
        <authorList>
            <person name="McClelland M."/>
            <person name="Jain A."/>
            <person name="Saraogi P."/>
            <person name="Mendelson R."/>
            <person name="Westerman R."/>
            <person name="SanMiguel P."/>
            <person name="Csonka L."/>
        </authorList>
    </citation>
    <scope>NUCLEOTIDE SEQUENCE</scope>
    <source>
        <strain evidence="4">CL09T03C01</strain>
    </source>
</reference>
<feature type="transmembrane region" description="Helical" evidence="1">
    <location>
        <begin position="284"/>
        <end position="303"/>
    </location>
</feature>
<feature type="transmembrane region" description="Helical" evidence="1">
    <location>
        <begin position="91"/>
        <end position="111"/>
    </location>
</feature>
<reference evidence="5 7" key="3">
    <citation type="submission" date="2018-08" db="EMBL/GenBank/DDBJ databases">
        <title>A genome reference for cultivated species of the human gut microbiota.</title>
        <authorList>
            <person name="Zou Y."/>
            <person name="Xue W."/>
            <person name="Luo G."/>
        </authorList>
    </citation>
    <scope>NUCLEOTIDE SEQUENCE [LARGE SCALE GENOMIC DNA]</scope>
    <source>
        <strain evidence="5 7">AM40-34</strain>
    </source>
</reference>
<dbReference type="PANTHER" id="PTHR31061">
    <property type="entry name" value="LD22376P"/>
    <property type="match status" value="1"/>
</dbReference>